<organism evidence="1 2">
    <name type="scientific">Microlunatus sagamiharensis</name>
    <dbReference type="NCBI Taxonomy" id="546874"/>
    <lineage>
        <taxon>Bacteria</taxon>
        <taxon>Bacillati</taxon>
        <taxon>Actinomycetota</taxon>
        <taxon>Actinomycetes</taxon>
        <taxon>Propionibacteriales</taxon>
        <taxon>Propionibacteriaceae</taxon>
        <taxon>Microlunatus</taxon>
    </lineage>
</organism>
<name>A0A1H2LHB4_9ACTN</name>
<sequence>MDAVGELRAYVVPVATLRYLLTGTERRERVLGLVRRVLPPASAPAPLGPLFARVPGTRPVPHDEPTPADLDRLLGGEPVPAGRLPATWRLVEAVAAGLATAAARVPSARPTDLRPLGLPLPVTDAVTAGTWTSARTSDVPGLAAIAEQAVPDGLVVFWTADEGRGPTG</sequence>
<accession>A0A1H2LHB4</accession>
<gene>
    <name evidence="1" type="ORF">SAMN04488544_0142</name>
</gene>
<proteinExistence type="predicted"/>
<dbReference type="EMBL" id="LT629799">
    <property type="protein sequence ID" value="SDU80232.1"/>
    <property type="molecule type" value="Genomic_DNA"/>
</dbReference>
<dbReference type="AlphaFoldDB" id="A0A1H2LHB4"/>
<reference evidence="2" key="1">
    <citation type="submission" date="2016-10" db="EMBL/GenBank/DDBJ databases">
        <authorList>
            <person name="Varghese N."/>
            <person name="Submissions S."/>
        </authorList>
    </citation>
    <scope>NUCLEOTIDE SEQUENCE [LARGE SCALE GENOMIC DNA]</scope>
    <source>
        <strain evidence="2">DSM 21743</strain>
    </source>
</reference>
<keyword evidence="2" id="KW-1185">Reference proteome</keyword>
<evidence type="ECO:0000313" key="1">
    <source>
        <dbReference type="EMBL" id="SDU80232.1"/>
    </source>
</evidence>
<protein>
    <submittedName>
        <fullName evidence="1">Uncharacterized protein</fullName>
    </submittedName>
</protein>
<evidence type="ECO:0000313" key="2">
    <source>
        <dbReference type="Proteomes" id="UP000198825"/>
    </source>
</evidence>
<dbReference type="Proteomes" id="UP000198825">
    <property type="component" value="Chromosome I"/>
</dbReference>